<keyword evidence="10" id="KW-1185">Reference proteome</keyword>
<dbReference type="STRING" id="71717.A0A4Y7SXL1"/>
<dbReference type="GO" id="GO:0006896">
    <property type="term" value="P:Golgi to vacuole transport"/>
    <property type="evidence" value="ECO:0007669"/>
    <property type="project" value="TreeGrafter"/>
</dbReference>
<keyword evidence="4" id="KW-0653">Protein transport</keyword>
<feature type="compositionally biased region" description="Pro residues" evidence="7">
    <location>
        <begin position="1106"/>
        <end position="1117"/>
    </location>
</feature>
<gene>
    <name evidence="9" type="ORF">FA13DRAFT_1737240</name>
</gene>
<comment type="similarity">
    <text evidence="2">Belongs to the VPS54 family.</text>
</comment>
<evidence type="ECO:0000256" key="7">
    <source>
        <dbReference type="SAM" id="MobiDB-lite"/>
    </source>
</evidence>
<evidence type="ECO:0000256" key="1">
    <source>
        <dbReference type="ARBA" id="ARBA00004601"/>
    </source>
</evidence>
<dbReference type="GO" id="GO:0042147">
    <property type="term" value="P:retrograde transport, endosome to Golgi"/>
    <property type="evidence" value="ECO:0007669"/>
    <property type="project" value="InterPro"/>
</dbReference>
<dbReference type="PANTHER" id="PTHR12965:SF0">
    <property type="entry name" value="VACUOLAR PROTEIN SORTING-ASSOCIATED PROTEIN 54"/>
    <property type="match status" value="1"/>
</dbReference>
<evidence type="ECO:0000313" key="10">
    <source>
        <dbReference type="Proteomes" id="UP000298030"/>
    </source>
</evidence>
<dbReference type="GO" id="GO:0019905">
    <property type="term" value="F:syntaxin binding"/>
    <property type="evidence" value="ECO:0007669"/>
    <property type="project" value="TreeGrafter"/>
</dbReference>
<dbReference type="InterPro" id="IPR039745">
    <property type="entry name" value="Vps54"/>
</dbReference>
<feature type="region of interest" description="Disordered" evidence="7">
    <location>
        <begin position="1"/>
        <end position="51"/>
    </location>
</feature>
<dbReference type="Gene3D" id="6.10.250.860">
    <property type="match status" value="1"/>
</dbReference>
<dbReference type="Proteomes" id="UP000298030">
    <property type="component" value="Unassembled WGS sequence"/>
</dbReference>
<feature type="compositionally biased region" description="Low complexity" evidence="7">
    <location>
        <begin position="836"/>
        <end position="848"/>
    </location>
</feature>
<dbReference type="GO" id="GO:0015031">
    <property type="term" value="P:protein transport"/>
    <property type="evidence" value="ECO:0007669"/>
    <property type="project" value="UniProtKB-KW"/>
</dbReference>
<feature type="region of interest" description="Disordered" evidence="7">
    <location>
        <begin position="1145"/>
        <end position="1189"/>
    </location>
</feature>
<keyword evidence="5" id="KW-0333">Golgi apparatus</keyword>
<reference evidence="9 10" key="1">
    <citation type="journal article" date="2019" name="Nat. Ecol. Evol.">
        <title>Megaphylogeny resolves global patterns of mushroom evolution.</title>
        <authorList>
            <person name="Varga T."/>
            <person name="Krizsan K."/>
            <person name="Foldi C."/>
            <person name="Dima B."/>
            <person name="Sanchez-Garcia M."/>
            <person name="Sanchez-Ramirez S."/>
            <person name="Szollosi G.J."/>
            <person name="Szarkandi J.G."/>
            <person name="Papp V."/>
            <person name="Albert L."/>
            <person name="Andreopoulos W."/>
            <person name="Angelini C."/>
            <person name="Antonin V."/>
            <person name="Barry K.W."/>
            <person name="Bougher N.L."/>
            <person name="Buchanan P."/>
            <person name="Buyck B."/>
            <person name="Bense V."/>
            <person name="Catcheside P."/>
            <person name="Chovatia M."/>
            <person name="Cooper J."/>
            <person name="Damon W."/>
            <person name="Desjardin D."/>
            <person name="Finy P."/>
            <person name="Geml J."/>
            <person name="Haridas S."/>
            <person name="Hughes K."/>
            <person name="Justo A."/>
            <person name="Karasinski D."/>
            <person name="Kautmanova I."/>
            <person name="Kiss B."/>
            <person name="Kocsube S."/>
            <person name="Kotiranta H."/>
            <person name="LaButti K.M."/>
            <person name="Lechner B.E."/>
            <person name="Liimatainen K."/>
            <person name="Lipzen A."/>
            <person name="Lukacs Z."/>
            <person name="Mihaltcheva S."/>
            <person name="Morgado L.N."/>
            <person name="Niskanen T."/>
            <person name="Noordeloos M.E."/>
            <person name="Ohm R.A."/>
            <person name="Ortiz-Santana B."/>
            <person name="Ovrebo C."/>
            <person name="Racz N."/>
            <person name="Riley R."/>
            <person name="Savchenko A."/>
            <person name="Shiryaev A."/>
            <person name="Soop K."/>
            <person name="Spirin V."/>
            <person name="Szebenyi C."/>
            <person name="Tomsovsky M."/>
            <person name="Tulloss R.E."/>
            <person name="Uehling J."/>
            <person name="Grigoriev I.V."/>
            <person name="Vagvolgyi C."/>
            <person name="Papp T."/>
            <person name="Martin F.M."/>
            <person name="Miettinen O."/>
            <person name="Hibbett D.S."/>
            <person name="Nagy L.G."/>
        </authorList>
    </citation>
    <scope>NUCLEOTIDE SEQUENCE [LARGE SCALE GENOMIC DNA]</scope>
    <source>
        <strain evidence="9 10">FP101781</strain>
    </source>
</reference>
<comment type="subcellular location">
    <subcellularLocation>
        <location evidence="1">Golgi apparatus</location>
        <location evidence="1">trans-Golgi network</location>
    </subcellularLocation>
</comment>
<dbReference type="Pfam" id="PF07928">
    <property type="entry name" value="Vps54"/>
    <property type="match status" value="1"/>
</dbReference>
<keyword evidence="6" id="KW-0175">Coiled coil</keyword>
<dbReference type="InterPro" id="IPR012501">
    <property type="entry name" value="Vps54_C"/>
</dbReference>
<feature type="region of interest" description="Disordered" evidence="7">
    <location>
        <begin position="1103"/>
        <end position="1123"/>
    </location>
</feature>
<evidence type="ECO:0000256" key="4">
    <source>
        <dbReference type="ARBA" id="ARBA00022927"/>
    </source>
</evidence>
<comment type="caution">
    <text evidence="9">The sequence shown here is derived from an EMBL/GenBank/DDBJ whole genome shotgun (WGS) entry which is preliminary data.</text>
</comment>
<keyword evidence="3" id="KW-0813">Transport</keyword>
<feature type="region of interest" description="Disordered" evidence="7">
    <location>
        <begin position="106"/>
        <end position="125"/>
    </location>
</feature>
<dbReference type="AlphaFoldDB" id="A0A4Y7SXL1"/>
<feature type="region of interest" description="Disordered" evidence="7">
    <location>
        <begin position="1205"/>
        <end position="1260"/>
    </location>
</feature>
<evidence type="ECO:0000259" key="8">
    <source>
        <dbReference type="Pfam" id="PF07928"/>
    </source>
</evidence>
<protein>
    <submittedName>
        <fullName evidence="9">Vps54-domain-containing protein</fullName>
    </submittedName>
</protein>
<evidence type="ECO:0000256" key="5">
    <source>
        <dbReference type="ARBA" id="ARBA00023034"/>
    </source>
</evidence>
<sequence length="1260" mass="137231">MSDVTSNPSRPPSPSASVLAHNDLPTARPYRFVWDPSTRRPGPESVAGTTEGGRYANDYIGGNAQYPLGVLNNPSSLNLADPSLPAEWSSTKHGFHAISTVLNNPHKKQAPPKAHSSLPAVPPADLPRVRRKDFESYLKAIRPEWEKYERNTQFGKEGQVQPQALRFGTIPEGDDEDEAREDNTLLIPRQRSGSTATAPPSPGPVQARTIPLLDTVPSIFFEPDFNLGDARAFNAVTEQSSLASQATPTQTNMRIGVSFDDDDPTDPLSLSHTLPLLEKFDHYADTVEQHLIREISLRSSSFFAALTNLRDLQTSSTQCLSRIQNLRGKLREVDEGTAKKGLELVRVKRKQTRVREVCDGVKTVEGVVEMMGVLKGLVHAGQWGEALSVVEEVEGMWEPLSAQTSMMEKSGEGRLPNGHARLEFTAEEDENAADSPTIKASSHPKIAIPLSSLAAFSAVPAHLRSISMEIAASLSADLVSVLKEDWISFVEAKDAAVHDGVTPTGETVQTPVGDSSPLCINGTVSNTAENVGRDPSRDEGLKDRLKPLLMNLVRTKGLKEGILSWKELILNEVKRLISKPLPELDAEPENTDGQPGEVRAGLANHLRNLSQDEFMSLVKDIYRTLMSGVERIKAQGEVISELLDSLKPEIEKHTRSQSTHRPPAMSTSSSSRSSASSHESLPSISEDLTDLLFVTCELANVTAAKVVSYRSEQHSQLDLPQFIDFFNTSWSFVMRCEVLSRKMIVGLRSTVLGHAKAWLQAFHQARLTKSAKLVEDEVWNPVAVPPEVQHIANILVDSVMKDSPELVVKYSQPKQVNGSTTQANAQIEGQPPPTAGPATPSKAPGGSSKHLKIDDRPYFTVSATLEVLRLLLDYLKVVVNLSMLTTETMSRVIEFLKAFNSRTCQVVLGAGAMRSAGLRNITAKHLALASQSLSVIFELIPYIRETFRRHLSAQQAVMLVEFDRLKRDYQEHQNEIHAKLIAIMGDRLTIHITGFKAVDWTAAPNPEAPVNNYMIKLVEETTMLHKVLSRYLPSSIVEFVMSEVLAEINHRLSREFGDFELPDQQAKNRLHEDAKYLNKQFSGLRNVRAPTAMLETVVAEKLLPGSRPPPAPSPMVPQTPMRSNTLRANERLRGLLSGRASSFIERALPNPNPGQPTPSIPQPDSQRSPQPPALSPGPDSSGVNGSSNGLITLGSSSSIAASSVSLAASTLAAEPASVSPHLDVPSKQSDPGVPEGVLNGDASEADTAPPPPPKSDAGAN</sequence>
<dbReference type="GO" id="GO:0000938">
    <property type="term" value="C:GARP complex"/>
    <property type="evidence" value="ECO:0007669"/>
    <property type="project" value="InterPro"/>
</dbReference>
<evidence type="ECO:0000256" key="3">
    <source>
        <dbReference type="ARBA" id="ARBA00022448"/>
    </source>
</evidence>
<evidence type="ECO:0000256" key="6">
    <source>
        <dbReference type="ARBA" id="ARBA00023054"/>
    </source>
</evidence>
<dbReference type="GO" id="GO:0005829">
    <property type="term" value="C:cytosol"/>
    <property type="evidence" value="ECO:0007669"/>
    <property type="project" value="GOC"/>
</dbReference>
<feature type="compositionally biased region" description="Polar residues" evidence="7">
    <location>
        <begin position="813"/>
        <end position="827"/>
    </location>
</feature>
<evidence type="ECO:0000313" key="9">
    <source>
        <dbReference type="EMBL" id="TEB26582.1"/>
    </source>
</evidence>
<feature type="domain" description="Vacuolar protein sorting-associated protein 54 C-terminal" evidence="8">
    <location>
        <begin position="857"/>
        <end position="987"/>
    </location>
</feature>
<feature type="compositionally biased region" description="Low complexity" evidence="7">
    <location>
        <begin position="666"/>
        <end position="680"/>
    </location>
</feature>
<feature type="compositionally biased region" description="Pro residues" evidence="7">
    <location>
        <begin position="1150"/>
        <end position="1161"/>
    </location>
</feature>
<feature type="region of interest" description="Disordered" evidence="7">
    <location>
        <begin position="813"/>
        <end position="850"/>
    </location>
</feature>
<evidence type="ECO:0000256" key="2">
    <source>
        <dbReference type="ARBA" id="ARBA00009150"/>
    </source>
</evidence>
<proteinExistence type="inferred from homology"/>
<dbReference type="OrthoDB" id="10259024at2759"/>
<dbReference type="EMBL" id="QPFP01000047">
    <property type="protein sequence ID" value="TEB26582.1"/>
    <property type="molecule type" value="Genomic_DNA"/>
</dbReference>
<organism evidence="9 10">
    <name type="scientific">Coprinellus micaceus</name>
    <name type="common">Glistening ink-cap mushroom</name>
    <name type="synonym">Coprinus micaceus</name>
    <dbReference type="NCBI Taxonomy" id="71717"/>
    <lineage>
        <taxon>Eukaryota</taxon>
        <taxon>Fungi</taxon>
        <taxon>Dikarya</taxon>
        <taxon>Basidiomycota</taxon>
        <taxon>Agaricomycotina</taxon>
        <taxon>Agaricomycetes</taxon>
        <taxon>Agaricomycetidae</taxon>
        <taxon>Agaricales</taxon>
        <taxon>Agaricineae</taxon>
        <taxon>Psathyrellaceae</taxon>
        <taxon>Coprinellus</taxon>
    </lineage>
</organism>
<name>A0A4Y7SXL1_COPMI</name>
<accession>A0A4Y7SXL1</accession>
<feature type="region of interest" description="Disordered" evidence="7">
    <location>
        <begin position="651"/>
        <end position="680"/>
    </location>
</feature>
<dbReference type="PANTHER" id="PTHR12965">
    <property type="entry name" value="VACUOLAR PROTEIN SORTING 54"/>
    <property type="match status" value="1"/>
</dbReference>